<dbReference type="GO" id="GO:0009424">
    <property type="term" value="C:bacterial-type flagellum hook"/>
    <property type="evidence" value="ECO:0007669"/>
    <property type="project" value="UniProtKB-UniRule"/>
</dbReference>
<evidence type="ECO:0000256" key="2">
    <source>
        <dbReference type="ARBA" id="ARBA00004613"/>
    </source>
</evidence>
<reference evidence="11 12" key="1">
    <citation type="journal article" date="2014" name="Int. J. Syst. Evol. Microbiol.">
        <title>Description of Galbitalea soli gen. nov., sp. nov., and Frondihabitans sucicola sp. nov.</title>
        <authorList>
            <person name="Kim S.J."/>
            <person name="Lim J.M."/>
            <person name="Ahn J.H."/>
            <person name="Weon H.Y."/>
            <person name="Hamada M."/>
            <person name="Suzuki K."/>
            <person name="Ahn T.Y."/>
            <person name="Kwon S.W."/>
        </authorList>
    </citation>
    <scope>NUCLEOTIDE SEQUENCE [LARGE SCALE GENOMIC DNA]</scope>
    <source>
        <strain evidence="11 12">NBRC 108727</strain>
    </source>
</reference>
<dbReference type="PANTHER" id="PTHR30033">
    <property type="entry name" value="FLAGELLAR HOOK-ASSOCIATED PROTEIN 1"/>
    <property type="match status" value="1"/>
</dbReference>
<keyword evidence="6 7" id="KW-0975">Bacterial flagellum</keyword>
<feature type="domain" description="Flagellar hook-associated protein FlgK helical" evidence="10">
    <location>
        <begin position="101"/>
        <end position="340"/>
    </location>
</feature>
<evidence type="ECO:0000259" key="9">
    <source>
        <dbReference type="Pfam" id="PF06429"/>
    </source>
</evidence>
<evidence type="ECO:0000256" key="4">
    <source>
        <dbReference type="ARBA" id="ARBA00016244"/>
    </source>
</evidence>
<accession>A0A7C9TRP9</accession>
<dbReference type="RefSeq" id="WP_163472845.1">
    <property type="nucleotide sequence ID" value="NZ_JAAGWZ010000002.1"/>
</dbReference>
<keyword evidence="12" id="KW-1185">Reference proteome</keyword>
<proteinExistence type="inferred from homology"/>
<evidence type="ECO:0000259" key="10">
    <source>
        <dbReference type="Pfam" id="PF22638"/>
    </source>
</evidence>
<dbReference type="GO" id="GO:0005576">
    <property type="term" value="C:extracellular region"/>
    <property type="evidence" value="ECO:0007669"/>
    <property type="project" value="UniProtKB-SubCell"/>
</dbReference>
<organism evidence="11 12">
    <name type="scientific">Galbitalea soli</name>
    <dbReference type="NCBI Taxonomy" id="1268042"/>
    <lineage>
        <taxon>Bacteria</taxon>
        <taxon>Bacillati</taxon>
        <taxon>Actinomycetota</taxon>
        <taxon>Actinomycetes</taxon>
        <taxon>Micrococcales</taxon>
        <taxon>Microbacteriaceae</taxon>
        <taxon>Galbitalea</taxon>
    </lineage>
</organism>
<dbReference type="PRINTS" id="PR01005">
    <property type="entry name" value="FLGHOOKAP1"/>
</dbReference>
<dbReference type="PANTHER" id="PTHR30033:SF1">
    <property type="entry name" value="FLAGELLAR HOOK-ASSOCIATED PROTEIN 1"/>
    <property type="match status" value="1"/>
</dbReference>
<dbReference type="InterPro" id="IPR010930">
    <property type="entry name" value="Flg_bb/hook_C_dom"/>
</dbReference>
<dbReference type="AlphaFoldDB" id="A0A7C9TRP9"/>
<dbReference type="Pfam" id="PF00460">
    <property type="entry name" value="Flg_bb_rod"/>
    <property type="match status" value="1"/>
</dbReference>
<dbReference type="SUPFAM" id="SSF64518">
    <property type="entry name" value="Phase 1 flagellin"/>
    <property type="match status" value="1"/>
</dbReference>
<keyword evidence="11" id="KW-0969">Cilium</keyword>
<comment type="caution">
    <text evidence="11">The sequence shown here is derived from an EMBL/GenBank/DDBJ whole genome shotgun (WGS) entry which is preliminary data.</text>
</comment>
<sequence>MSTFSGLTSAYTGLNAAQQQLNVIGQNITNANTEGYVRQRVTTSAIIAANGAPIIAGGPTAGQGVSVDGIARLANALLDGQVRTTGAANGYWSAQSSTMDGIEASLGEPSDTGISTSLQAFWTSWQNLSNRPGDAAATSVVLQTAGQVIQQVADGYTAVTQQWSALRTAVNSTVADVNQEAQSLAALNDQIRQTQAAGGTANDLTDQRDLLVTKLAAQTGGTARDRGDGMIDFVVGGNALVSGQSARTVVATGAVSLDGAATAPVQLEFTDKPGQAIALTSGSLTANLGSLQAANATGTGGAIAEAAASYNALATSIATSVNAIHSTGASTTGATGLDFFGVTAGLPPALGLTVIPTDASGVAVSTPGAGTLSGDIADRLSQLATSTTGPDSVWSTFVVRIGNASRAATQQATITAAASANAVTNQQSEESVNTDEETTNMLMFQHAYQAAARVMTTVDDMLDTLINKTGLVGR</sequence>
<dbReference type="GO" id="GO:0005198">
    <property type="term" value="F:structural molecule activity"/>
    <property type="evidence" value="ECO:0007669"/>
    <property type="project" value="UniProtKB-UniRule"/>
</dbReference>
<dbReference type="NCBIfam" id="TIGR02492">
    <property type="entry name" value="flgK_ends"/>
    <property type="match status" value="1"/>
</dbReference>
<evidence type="ECO:0000256" key="6">
    <source>
        <dbReference type="ARBA" id="ARBA00023143"/>
    </source>
</evidence>
<evidence type="ECO:0000256" key="3">
    <source>
        <dbReference type="ARBA" id="ARBA00009677"/>
    </source>
</evidence>
<dbReference type="Pfam" id="PF06429">
    <property type="entry name" value="Flg_bbr_C"/>
    <property type="match status" value="1"/>
</dbReference>
<protein>
    <recommendedName>
        <fullName evidence="4 7">Flagellar hook-associated protein 1</fullName>
        <shortName evidence="7">HAP1</shortName>
    </recommendedName>
</protein>
<comment type="subcellular location">
    <subcellularLocation>
        <location evidence="1 7">Bacterial flagellum</location>
    </subcellularLocation>
    <subcellularLocation>
        <location evidence="2 7">Secreted</location>
    </subcellularLocation>
</comment>
<feature type="domain" description="Flagellar basal-body/hook protein C-terminal" evidence="9">
    <location>
        <begin position="432"/>
        <end position="467"/>
    </location>
</feature>
<keyword evidence="11" id="KW-0282">Flagellum</keyword>
<evidence type="ECO:0000256" key="1">
    <source>
        <dbReference type="ARBA" id="ARBA00004365"/>
    </source>
</evidence>
<dbReference type="InterPro" id="IPR053927">
    <property type="entry name" value="FlgK_helical"/>
</dbReference>
<feature type="domain" description="Flagellar basal body rod protein N-terminal" evidence="8">
    <location>
        <begin position="9"/>
        <end position="36"/>
    </location>
</feature>
<gene>
    <name evidence="7 11" type="primary">flgK</name>
    <name evidence="11" type="ORF">G3T37_07315</name>
</gene>
<evidence type="ECO:0000313" key="12">
    <source>
        <dbReference type="Proteomes" id="UP000479756"/>
    </source>
</evidence>
<dbReference type="InterPro" id="IPR002371">
    <property type="entry name" value="FlgK"/>
</dbReference>
<keyword evidence="5 7" id="KW-0964">Secreted</keyword>
<evidence type="ECO:0000256" key="7">
    <source>
        <dbReference type="RuleBase" id="RU362065"/>
    </source>
</evidence>
<evidence type="ECO:0000259" key="8">
    <source>
        <dbReference type="Pfam" id="PF00460"/>
    </source>
</evidence>
<evidence type="ECO:0000313" key="11">
    <source>
        <dbReference type="EMBL" id="NEM91163.1"/>
    </source>
</evidence>
<dbReference type="Proteomes" id="UP000479756">
    <property type="component" value="Unassembled WGS sequence"/>
</dbReference>
<dbReference type="InterPro" id="IPR001444">
    <property type="entry name" value="Flag_bb_rod_N"/>
</dbReference>
<dbReference type="Pfam" id="PF22638">
    <property type="entry name" value="FlgK_D1"/>
    <property type="match status" value="1"/>
</dbReference>
<evidence type="ECO:0000256" key="5">
    <source>
        <dbReference type="ARBA" id="ARBA00022525"/>
    </source>
</evidence>
<name>A0A7C9TRP9_9MICO</name>
<keyword evidence="11" id="KW-0966">Cell projection</keyword>
<dbReference type="GO" id="GO:0044780">
    <property type="term" value="P:bacterial-type flagellum assembly"/>
    <property type="evidence" value="ECO:0007669"/>
    <property type="project" value="InterPro"/>
</dbReference>
<comment type="similarity">
    <text evidence="3 7">Belongs to the flagella basal body rod proteins family.</text>
</comment>
<dbReference type="EMBL" id="JAAGWZ010000002">
    <property type="protein sequence ID" value="NEM91163.1"/>
    <property type="molecule type" value="Genomic_DNA"/>
</dbReference>